<dbReference type="GO" id="GO:0003677">
    <property type="term" value="F:DNA binding"/>
    <property type="evidence" value="ECO:0007669"/>
    <property type="project" value="UniProtKB-KW"/>
</dbReference>
<dbReference type="PRINTS" id="PR00038">
    <property type="entry name" value="HTHLUXR"/>
</dbReference>
<dbReference type="CDD" id="cd06170">
    <property type="entry name" value="LuxR_C_like"/>
    <property type="match status" value="1"/>
</dbReference>
<gene>
    <name evidence="5" type="ORF">SAMN02745202_02243</name>
</gene>
<dbReference type="SMART" id="SM00421">
    <property type="entry name" value="HTH_LUXR"/>
    <property type="match status" value="1"/>
</dbReference>
<proteinExistence type="predicted"/>
<dbReference type="EMBL" id="FUXK01000032">
    <property type="protein sequence ID" value="SKA14645.1"/>
    <property type="molecule type" value="Genomic_DNA"/>
</dbReference>
<dbReference type="SUPFAM" id="SSF46894">
    <property type="entry name" value="C-terminal effector domain of the bipartite response regulators"/>
    <property type="match status" value="1"/>
</dbReference>
<keyword evidence="2" id="KW-0238">DNA-binding</keyword>
<evidence type="ECO:0000313" key="5">
    <source>
        <dbReference type="EMBL" id="SKA14645.1"/>
    </source>
</evidence>
<dbReference type="Pfam" id="PF01814">
    <property type="entry name" value="Hemerythrin"/>
    <property type="match status" value="1"/>
</dbReference>
<reference evidence="5 6" key="1">
    <citation type="submission" date="2017-02" db="EMBL/GenBank/DDBJ databases">
        <authorList>
            <person name="Peterson S.W."/>
        </authorList>
    </citation>
    <scope>NUCLEOTIDE SEQUENCE [LARGE SCALE GENOMIC DNA]</scope>
    <source>
        <strain evidence="5 6">ATCC 43324</strain>
    </source>
</reference>
<dbReference type="InterPro" id="IPR000792">
    <property type="entry name" value="Tscrpt_reg_LuxR_C"/>
</dbReference>
<dbReference type="InterPro" id="IPR036388">
    <property type="entry name" value="WH-like_DNA-bd_sf"/>
</dbReference>
<dbReference type="GeneID" id="95425879"/>
<dbReference type="RefSeq" id="WP_004380265.1">
    <property type="nucleotide sequence ID" value="NZ_CAJPPD010000013.1"/>
</dbReference>
<dbReference type="eggNOG" id="COG2197">
    <property type="taxonomic scope" value="Bacteria"/>
</dbReference>
<dbReference type="Gene3D" id="1.10.10.10">
    <property type="entry name" value="Winged helix-like DNA-binding domain superfamily/Winged helix DNA-binding domain"/>
    <property type="match status" value="1"/>
</dbReference>
<dbReference type="PROSITE" id="PS00622">
    <property type="entry name" value="HTH_LUXR_1"/>
    <property type="match status" value="1"/>
</dbReference>
<name>A0A1T4RF89_9BACT</name>
<feature type="domain" description="HTH luxR-type" evidence="4">
    <location>
        <begin position="244"/>
        <end position="309"/>
    </location>
</feature>
<evidence type="ECO:0000259" key="4">
    <source>
        <dbReference type="PROSITE" id="PS50043"/>
    </source>
</evidence>
<accession>A0A1T4RF89</accession>
<dbReference type="PANTHER" id="PTHR44688">
    <property type="entry name" value="DNA-BINDING TRANSCRIPTIONAL ACTIVATOR DEVR_DOSR"/>
    <property type="match status" value="1"/>
</dbReference>
<sequence>MKNQKIYEPEDKMIDIIRDNCDILQSLGGFGISLGFGDKTVQEVCESEDVDTYTFLAIVNLAINGYYRKDEAENISVPTLLKYLKASHAYYIEFQLPFMRKELAEALDENDSLAQFILKLYDENAHEIIKHMRYEEKTVFPYVEQLLKGVVMNNYDVNTFSQHHRQVEQRLSELKSIIIKYLPSDELHNNLLTATLYDIYNSEAWLNQHSDVEDKIFMPAIRQLEKNLSQQGVSLNIANMLNPTMPAEEKLSDREREIIIGIVKGLSNKEIADELCISVNTVITHRRNIARKLQIHSPAGLTIYAIVNHLVDISNVKL</sequence>
<evidence type="ECO:0000313" key="6">
    <source>
        <dbReference type="Proteomes" id="UP000190065"/>
    </source>
</evidence>
<dbReference type="AlphaFoldDB" id="A0A1T4RF89"/>
<keyword evidence="3" id="KW-0804">Transcription</keyword>
<evidence type="ECO:0000256" key="2">
    <source>
        <dbReference type="ARBA" id="ARBA00023125"/>
    </source>
</evidence>
<evidence type="ECO:0000256" key="1">
    <source>
        <dbReference type="ARBA" id="ARBA00023015"/>
    </source>
</evidence>
<dbReference type="Proteomes" id="UP000190065">
    <property type="component" value="Unassembled WGS sequence"/>
</dbReference>
<dbReference type="PANTHER" id="PTHR44688:SF16">
    <property type="entry name" value="DNA-BINDING TRANSCRIPTIONAL ACTIVATOR DEVR_DOSR"/>
    <property type="match status" value="1"/>
</dbReference>
<dbReference type="GO" id="GO:0006355">
    <property type="term" value="P:regulation of DNA-templated transcription"/>
    <property type="evidence" value="ECO:0007669"/>
    <property type="project" value="InterPro"/>
</dbReference>
<dbReference type="InterPro" id="IPR012312">
    <property type="entry name" value="Hemerythrin-like"/>
</dbReference>
<dbReference type="Pfam" id="PF00196">
    <property type="entry name" value="GerE"/>
    <property type="match status" value="1"/>
</dbReference>
<keyword evidence="1" id="KW-0805">Transcription regulation</keyword>
<dbReference type="InterPro" id="IPR016032">
    <property type="entry name" value="Sig_transdc_resp-reg_C-effctor"/>
</dbReference>
<evidence type="ECO:0000256" key="3">
    <source>
        <dbReference type="ARBA" id="ARBA00023163"/>
    </source>
</evidence>
<organism evidence="5 6">
    <name type="scientific">Segatella oulorum</name>
    <dbReference type="NCBI Taxonomy" id="28136"/>
    <lineage>
        <taxon>Bacteria</taxon>
        <taxon>Pseudomonadati</taxon>
        <taxon>Bacteroidota</taxon>
        <taxon>Bacteroidia</taxon>
        <taxon>Bacteroidales</taxon>
        <taxon>Prevotellaceae</taxon>
        <taxon>Segatella</taxon>
    </lineage>
</organism>
<protein>
    <submittedName>
        <fullName evidence="5">Regulator of cell morphogenesis and NO signaling</fullName>
    </submittedName>
</protein>
<dbReference type="PROSITE" id="PS50043">
    <property type="entry name" value="HTH_LUXR_2"/>
    <property type="match status" value="1"/>
</dbReference>